<dbReference type="InterPro" id="IPR052603">
    <property type="entry name" value="EFCB6"/>
</dbReference>
<dbReference type="Proteomes" id="UP000694720">
    <property type="component" value="Unplaced"/>
</dbReference>
<evidence type="ECO:0000256" key="12">
    <source>
        <dbReference type="ARBA" id="ARBA00023069"/>
    </source>
</evidence>
<dbReference type="FunFam" id="1.10.238.10:FF:000179">
    <property type="entry name" value="EF-hand calcium-binding domain-containing protein 6"/>
    <property type="match status" value="1"/>
</dbReference>
<dbReference type="PANTHER" id="PTHR20875:SF2">
    <property type="entry name" value="EF-HAND CALCIUM-BINDING DOMAIN-CONTAINING PROTEIN 6"/>
    <property type="match status" value="1"/>
</dbReference>
<evidence type="ECO:0000256" key="9">
    <source>
        <dbReference type="ARBA" id="ARBA00022837"/>
    </source>
</evidence>
<dbReference type="SMART" id="SM00054">
    <property type="entry name" value="EFh"/>
    <property type="match status" value="10"/>
</dbReference>
<keyword evidence="11" id="KW-0805">Transcription regulation</keyword>
<dbReference type="SUPFAM" id="SSF47473">
    <property type="entry name" value="EF-hand"/>
    <property type="match status" value="7"/>
</dbReference>
<dbReference type="FunFam" id="1.10.238.10:FF:000285">
    <property type="entry name" value="EF-hand calcium-binding domain-containing protein 6"/>
    <property type="match status" value="1"/>
</dbReference>
<feature type="region of interest" description="Disordered" evidence="21">
    <location>
        <begin position="1093"/>
        <end position="1145"/>
    </location>
</feature>
<dbReference type="InterPro" id="IPR002048">
    <property type="entry name" value="EF_hand_dom"/>
</dbReference>
<keyword evidence="25" id="KW-0002">3D-structure</keyword>
<dbReference type="GO" id="GO:0005634">
    <property type="term" value="C:nucleus"/>
    <property type="evidence" value="ECO:0007669"/>
    <property type="project" value="UniProtKB-SubCell"/>
</dbReference>
<sequence length="1343" mass="154515">MNHCRTLRDLEAQVAEKIFKNIHTVAKAFKLLDVNKTGLVQARELRRVLEAFGARMRDHEYKQFAKHYNVDKDTAVDYNVFLKNLGTNNDLNLKYDVGSQEVSWEEQRAKNPSRECLPSSLSPEDIRGNYSLDDLERVFCQELSRSHERVEKALSAGDPSRGGYVSLNYLKIVLDTFVCRLPRRIFIQLMKRFGLKTTAKINWKQFLTSIYEPQWLETSNKIPMTKRNSINSRSQPRQENIIPRLFSHEDHSTALKEALLIINSKPGRQITGEELRHTLNDMAVKISDSEFKELMRTLDPGSTGWVNVSTFVELLEEKPRLSKPSPCEDPKAPLLLAWDSVEEIVHHSVTRNLPAFRRMLQSCDLGDTGLVGRQNFKKIMRAFCPCLTAEHLAKLCNKFQDITSGRILYKKLLACLGINGPPTVSPVLVPKDQLFNEHFQKEDQQQPDLSERTEPTESKSAVTKKVTKEEVIEKLKDCIRQRDPAFRKRFLDFSKEPNGKINAHDFRKVLEEHGMPMDDDQYALLTAKIGYKKEGMSYLDFATGFEDAAMNGPEATPPQTPGLSKGTSDSSLITAKECLRQFPRRLKEFFRDPYAAFFNLDLDRDGLISMHDLRRLLLHLRFNLKEEEFERFLGLLGLRLSVTLNFREFRNLFEKRPFRSEDDAPQRLLRPKQKVADSELACEQAHQYLVTKAKTRWADLSKNFIETDSEGNGILRRRDVKNALYGFDIPLTPREFEKLWLSYDTEGRGHVTYQEFLQKLGISYSADVHRPYANDHFNFMGHFTKQQQMHEELRELQQSAEKAVPPRDKLKDHYQDISKALSKLDKPKNGSISFCKLQKLLQECGCSLKQEELTDLLNSWGISWHDNSISYLDFLRAVENSKTTRPQPREKKERVPLDFATLNPEEVLKSIQEVVAASGQALSTAFSALDKEDTGFVKASDFGQVLKEFCYKLADNQYHYFLRKLRLHLTPHINWKYFLQNFSSYLEETAAEWAEKMPKGPPPRSPKETANQAILARLHKAVASRYHAIAREFDGFDTAKTNTASRDEFRSICTRHVQVLTDEQFDRLWEEMPVNAKRRLKYLDFLSTFSSEKAATPPATDDSAKAQRGSSVPEVSEGGRSAGSSPTRNLRTGSKQQSHPCSPVGSAPLQNCELIENKLRKRLQGCWRKFLRECKDRDAGKRGEIAPADFLALAEKFNLDINRDECQQLIVKYDLKNDGTFAYCSFIQSCVLLLRAKESSLLQRMKIQNANKMKEAGAETSSFYCALLRIQPRIAHCWRPMRRAFKAHDQGGTGFLSVADFRKVLRQYSVILSEEEFFHVLEHYDKTLSAKIPYNDFLRAFLQ</sequence>
<evidence type="ECO:0000256" key="19">
    <source>
        <dbReference type="ARBA" id="ARBA00069150"/>
    </source>
</evidence>
<evidence type="ECO:0000256" key="6">
    <source>
        <dbReference type="ARBA" id="ARBA00022553"/>
    </source>
</evidence>
<dbReference type="Pfam" id="PF08976">
    <property type="entry name" value="EF-hand_11"/>
    <property type="match status" value="1"/>
</dbReference>
<evidence type="ECO:0000256" key="21">
    <source>
        <dbReference type="SAM" id="MobiDB-lite"/>
    </source>
</evidence>
<keyword evidence="6" id="KW-0597">Phosphoprotein</keyword>
<dbReference type="Ensembl" id="ENSSSCT00035030915.1">
    <property type="protein sequence ID" value="ENSSSCP00035012084.1"/>
    <property type="gene ID" value="ENSSSCG00035023572.1"/>
</dbReference>
<evidence type="ECO:0000256" key="20">
    <source>
        <dbReference type="ARBA" id="ARBA00083181"/>
    </source>
</evidence>
<accession>A0A8D1CPW5</accession>
<feature type="domain" description="EF-hand" evidence="22">
    <location>
        <begin position="917"/>
        <end position="952"/>
    </location>
</feature>
<dbReference type="PROSITE" id="PS50222">
    <property type="entry name" value="EF_HAND_2"/>
    <property type="match status" value="5"/>
</dbReference>
<dbReference type="InterPro" id="IPR018247">
    <property type="entry name" value="EF_Hand_1_Ca_BS"/>
</dbReference>
<evidence type="ECO:0000256" key="13">
    <source>
        <dbReference type="ARBA" id="ARBA00023163"/>
    </source>
</evidence>
<feature type="compositionally biased region" description="Basic and acidic residues" evidence="21">
    <location>
        <begin position="440"/>
        <end position="457"/>
    </location>
</feature>
<evidence type="ECO:0000256" key="14">
    <source>
        <dbReference type="ARBA" id="ARBA00023212"/>
    </source>
</evidence>
<organism evidence="23 24">
    <name type="scientific">Sus scrofa</name>
    <name type="common">Pig</name>
    <dbReference type="NCBI Taxonomy" id="9823"/>
    <lineage>
        <taxon>Eukaryota</taxon>
        <taxon>Metazoa</taxon>
        <taxon>Chordata</taxon>
        <taxon>Craniata</taxon>
        <taxon>Vertebrata</taxon>
        <taxon>Euteleostomi</taxon>
        <taxon>Mammalia</taxon>
        <taxon>Eutheria</taxon>
        <taxon>Laurasiatheria</taxon>
        <taxon>Artiodactyla</taxon>
        <taxon>Suina</taxon>
        <taxon>Suidae</taxon>
        <taxon>Sus</taxon>
    </lineage>
</organism>
<feature type="compositionally biased region" description="Polar residues" evidence="21">
    <location>
        <begin position="1122"/>
        <end position="1140"/>
    </location>
</feature>
<dbReference type="GO" id="GO:0031514">
    <property type="term" value="C:motile cilium"/>
    <property type="evidence" value="ECO:0007669"/>
    <property type="project" value="UniProtKB-SubCell"/>
</dbReference>
<keyword evidence="10" id="KW-0282">Flagellum</keyword>
<keyword evidence="4" id="KW-0963">Cytoplasm</keyword>
<evidence type="ECO:0000256" key="2">
    <source>
        <dbReference type="ARBA" id="ARBA00004230"/>
    </source>
</evidence>
<feature type="region of interest" description="Disordered" evidence="21">
    <location>
        <begin position="440"/>
        <end position="464"/>
    </location>
</feature>
<feature type="region of interest" description="Disordered" evidence="21">
    <location>
        <begin position="549"/>
        <end position="569"/>
    </location>
</feature>
<evidence type="ECO:0000256" key="10">
    <source>
        <dbReference type="ARBA" id="ARBA00022846"/>
    </source>
</evidence>
<dbReference type="FunFam" id="1.10.238.10:FF:000240">
    <property type="entry name" value="EF-hand calcium-binding domain-containing protein 6"/>
    <property type="match status" value="1"/>
</dbReference>
<evidence type="ECO:0000256" key="11">
    <source>
        <dbReference type="ARBA" id="ARBA00023015"/>
    </source>
</evidence>
<keyword evidence="12" id="KW-0969">Cilium</keyword>
<keyword evidence="13" id="KW-0804">Transcription</keyword>
<dbReference type="Gene3D" id="1.10.238.10">
    <property type="entry name" value="EF-hand"/>
    <property type="match status" value="10"/>
</dbReference>
<keyword evidence="16" id="KW-0966">Cell projection</keyword>
<name>A0A8D1CPW5_PIG</name>
<comment type="function">
    <text evidence="17">Negatively regulates the androgen receptor by recruiting histone deacetylase complex, and protein DJ-1 antagonizes this inhibition by abrogation of this complex. Microtubule inner protein (MIP) part of the dynein-decorated doublet microtubules (DMTs) in cilia axoneme, which is required for motile cilia beating.</text>
</comment>
<keyword evidence="7" id="KW-0479">Metal-binding</keyword>
<keyword evidence="14" id="KW-0206">Cytoskeleton</keyword>
<evidence type="ECO:0000256" key="4">
    <source>
        <dbReference type="ARBA" id="ARBA00022490"/>
    </source>
</evidence>
<evidence type="ECO:0000313" key="24">
    <source>
        <dbReference type="Proteomes" id="UP000694720"/>
    </source>
</evidence>
<keyword evidence="8" id="KW-0677">Repeat</keyword>
<feature type="domain" description="EF-hand" evidence="22">
    <location>
        <begin position="812"/>
        <end position="847"/>
    </location>
</feature>
<dbReference type="PDB" id="9CPC">
    <property type="method" value="EM"/>
    <property type="resolution" value="3.65 A"/>
    <property type="chains" value="1P/1Q=1-1343"/>
</dbReference>
<evidence type="ECO:0000256" key="16">
    <source>
        <dbReference type="ARBA" id="ARBA00023273"/>
    </source>
</evidence>
<evidence type="ECO:0000256" key="7">
    <source>
        <dbReference type="ARBA" id="ARBA00022723"/>
    </source>
</evidence>
<dbReference type="Pfam" id="PF13202">
    <property type="entry name" value="EF-hand_5"/>
    <property type="match status" value="1"/>
</dbReference>
<comment type="subunit">
    <text evidence="18">Microtubule inner protein component of sperm flagellar doublet microtubules. Binds PARK7. Part of a ternary complex containing PARK7, EFCAB6/DJBP and AR.</text>
</comment>
<proteinExistence type="evidence at protein level"/>
<dbReference type="PANTHER" id="PTHR20875">
    <property type="entry name" value="EF-HAND CALCIUM-BINDING DOMAIN-CONTAINING PROTEIN 6-RELATED"/>
    <property type="match status" value="1"/>
</dbReference>
<reference evidence="23" key="2">
    <citation type="submission" date="2025-08" db="UniProtKB">
        <authorList>
            <consortium name="Ensembl"/>
        </authorList>
    </citation>
    <scope>IDENTIFICATION</scope>
</reference>
<keyword evidence="15" id="KW-0539">Nucleus</keyword>
<evidence type="ECO:0000256" key="8">
    <source>
        <dbReference type="ARBA" id="ARBA00022737"/>
    </source>
</evidence>
<dbReference type="FunFam" id="1.10.238.10:FF:000243">
    <property type="entry name" value="EF-hand calcium binding domain 6"/>
    <property type="match status" value="1"/>
</dbReference>
<feature type="domain" description="EF-hand" evidence="22">
    <location>
        <begin position="1281"/>
        <end position="1311"/>
    </location>
</feature>
<dbReference type="CDD" id="cd00051">
    <property type="entry name" value="EFh"/>
    <property type="match status" value="1"/>
</dbReference>
<evidence type="ECO:0000256" key="15">
    <source>
        <dbReference type="ARBA" id="ARBA00023242"/>
    </source>
</evidence>
<dbReference type="FunFam" id="1.10.238.10:FF:000325">
    <property type="entry name" value="EF-hand calcium binding domain 6"/>
    <property type="match status" value="1"/>
</dbReference>
<evidence type="ECO:0000256" key="18">
    <source>
        <dbReference type="ARBA" id="ARBA00063636"/>
    </source>
</evidence>
<evidence type="ECO:0000313" key="23">
    <source>
        <dbReference type="Ensembl" id="ENSSSCP00035012084.1"/>
    </source>
</evidence>
<evidence type="ECO:0000256" key="17">
    <source>
        <dbReference type="ARBA" id="ARBA00054968"/>
    </source>
</evidence>
<keyword evidence="5" id="KW-0678">Repressor</keyword>
<dbReference type="InterPro" id="IPR015070">
    <property type="entry name" value="EF_hand_DJBP"/>
</dbReference>
<feature type="domain" description="EF-hand" evidence="22">
    <location>
        <begin position="20"/>
        <end position="55"/>
    </location>
</feature>
<dbReference type="Pfam" id="PF13499">
    <property type="entry name" value="EF-hand_7"/>
    <property type="match status" value="1"/>
</dbReference>
<evidence type="ECO:0000256" key="5">
    <source>
        <dbReference type="ARBA" id="ARBA00022491"/>
    </source>
</evidence>
<comment type="subcellular location">
    <subcellularLocation>
        <location evidence="2">Cell projection</location>
        <location evidence="2">Cilium</location>
        <location evidence="2">Flagellum</location>
    </subcellularLocation>
    <subcellularLocation>
        <location evidence="3">Cytoplasm</location>
        <location evidence="3">Cytoskeleton</location>
        <location evidence="3">Cilium axoneme</location>
    </subcellularLocation>
    <subcellularLocation>
        <location evidence="1">Nucleus</location>
    </subcellularLocation>
</comment>
<dbReference type="FunFam" id="1.10.238.10:FF:000121">
    <property type="entry name" value="EF-hand calcium-binding domain-containing protein 6"/>
    <property type="match status" value="1"/>
</dbReference>
<dbReference type="PROSITE" id="PS00018">
    <property type="entry name" value="EF_HAND_1"/>
    <property type="match status" value="2"/>
</dbReference>
<dbReference type="GO" id="GO:0005509">
    <property type="term" value="F:calcium ion binding"/>
    <property type="evidence" value="ECO:0007669"/>
    <property type="project" value="InterPro"/>
</dbReference>
<dbReference type="InterPro" id="IPR011992">
    <property type="entry name" value="EF-hand-dom_pair"/>
</dbReference>
<evidence type="ECO:0000256" key="3">
    <source>
        <dbReference type="ARBA" id="ARBA00004430"/>
    </source>
</evidence>
<evidence type="ECO:0007829" key="25">
    <source>
        <dbReference type="PDB" id="9CPC"/>
    </source>
</evidence>
<evidence type="ECO:0000256" key="1">
    <source>
        <dbReference type="ARBA" id="ARBA00004123"/>
    </source>
</evidence>
<evidence type="ECO:0000259" key="22">
    <source>
        <dbReference type="PROSITE" id="PS50222"/>
    </source>
</evidence>
<protein>
    <recommendedName>
        <fullName evidence="19">EF-hand calcium-binding domain-containing protein 6</fullName>
    </recommendedName>
    <alternativeName>
        <fullName evidence="20">DJ-1-binding protein</fullName>
    </alternativeName>
</protein>
<keyword evidence="9" id="KW-0106">Calcium</keyword>
<reference evidence="25" key="1">
    <citation type="journal article" date="2025" name="Nature">
        <title>Structural diversity of axonemes across mammalian motile cilia.</title>
        <authorList>
            <person name="Leung M.R."/>
            <person name="Sun C."/>
            <person name="Zeng J."/>
            <person name="Anderson J.R."/>
            <person name="Niu Q."/>
            <person name="Huang W."/>
            <person name="Noteborn W.E.M."/>
            <person name="Brown A."/>
            <person name="Zeev-Ben-Mordehai T."/>
            <person name="Zhang R."/>
        </authorList>
    </citation>
    <scope>STRUCTURE BY ELECTRON MICROSCOPY (3.65 ANGSTROMS)</scope>
</reference>
<feature type="domain" description="EF-hand" evidence="22">
    <location>
        <begin position="731"/>
        <end position="766"/>
    </location>
</feature>
<dbReference type="Pfam" id="PF13833">
    <property type="entry name" value="EF-hand_8"/>
    <property type="match status" value="1"/>
</dbReference>
<dbReference type="GO" id="GO:0005930">
    <property type="term" value="C:axoneme"/>
    <property type="evidence" value="ECO:0007669"/>
    <property type="project" value="UniProtKB-SubCell"/>
</dbReference>